<gene>
    <name evidence="1" type="ORF">C1SCF055_LOCUS44151</name>
</gene>
<accession>A0A9P1GRR5</accession>
<dbReference type="AlphaFoldDB" id="A0A9P1GRR5"/>
<name>A0A9P1GRR5_9DINO</name>
<dbReference type="EMBL" id="CAMXCT030006764">
    <property type="protein sequence ID" value="CAL4806975.1"/>
    <property type="molecule type" value="Genomic_DNA"/>
</dbReference>
<comment type="caution">
    <text evidence="1">The sequence shown here is derived from an EMBL/GenBank/DDBJ whole genome shotgun (WGS) entry which is preliminary data.</text>
</comment>
<dbReference type="EMBL" id="CAMXCT010006764">
    <property type="protein sequence ID" value="CAI4019663.1"/>
    <property type="molecule type" value="Genomic_DNA"/>
</dbReference>
<protein>
    <submittedName>
        <fullName evidence="1">Uncharacterized protein</fullName>
    </submittedName>
</protein>
<keyword evidence="3" id="KW-1185">Reference proteome</keyword>
<dbReference type="OrthoDB" id="10535423at2759"/>
<proteinExistence type="predicted"/>
<dbReference type="Proteomes" id="UP001152797">
    <property type="component" value="Unassembled WGS sequence"/>
</dbReference>
<evidence type="ECO:0000313" key="2">
    <source>
        <dbReference type="EMBL" id="CAL1173038.1"/>
    </source>
</evidence>
<reference evidence="1" key="1">
    <citation type="submission" date="2022-10" db="EMBL/GenBank/DDBJ databases">
        <authorList>
            <person name="Chen Y."/>
            <person name="Dougan E. K."/>
            <person name="Chan C."/>
            <person name="Rhodes N."/>
            <person name="Thang M."/>
        </authorList>
    </citation>
    <scope>NUCLEOTIDE SEQUENCE</scope>
</reference>
<dbReference type="EMBL" id="CAMXCT020006764">
    <property type="protein sequence ID" value="CAL1173038.1"/>
    <property type="molecule type" value="Genomic_DNA"/>
</dbReference>
<evidence type="ECO:0000313" key="3">
    <source>
        <dbReference type="Proteomes" id="UP001152797"/>
    </source>
</evidence>
<sequence>MSADGKPDGTDLFKSEGFWRIAGTAVFLRHVLLLQPEGPFEFKVEDLCFWLAQLLRSAENEIAEELDAHQVLLSSQPADDVAEGVQASYSLRWRSGQSLTAEEVQTVLQHICSPLNTLRITWLTSLKEVILDASMVLEELMKDYLDVSALRKVQVQYAAMFNEEWSTPYEVCWQANGADNSIIMPDVPNFTERHFQHFQRSAGHTSTGETLLYEALALYLIPCHELLHIVQHLHGHLLDSDSHSYAMEHDASRLNYLLLWHVLERRSPEPQWSKWVLMLEGINRSLSAFQRIKAQDAAYYAAYRQWADTFGLDAPSKIFASSGDEMSLSLEGMVKMIVAGEALVANYESQGPHLEPLLRVAFDPARQGDVYSCENRERTLSSVGQNLQLKEFHLLFEQNQRHI</sequence>
<organism evidence="1">
    <name type="scientific">Cladocopium goreaui</name>
    <dbReference type="NCBI Taxonomy" id="2562237"/>
    <lineage>
        <taxon>Eukaryota</taxon>
        <taxon>Sar</taxon>
        <taxon>Alveolata</taxon>
        <taxon>Dinophyceae</taxon>
        <taxon>Suessiales</taxon>
        <taxon>Symbiodiniaceae</taxon>
        <taxon>Cladocopium</taxon>
    </lineage>
</organism>
<reference evidence="2" key="2">
    <citation type="submission" date="2024-04" db="EMBL/GenBank/DDBJ databases">
        <authorList>
            <person name="Chen Y."/>
            <person name="Shah S."/>
            <person name="Dougan E. K."/>
            <person name="Thang M."/>
            <person name="Chan C."/>
        </authorList>
    </citation>
    <scope>NUCLEOTIDE SEQUENCE [LARGE SCALE GENOMIC DNA]</scope>
</reference>
<evidence type="ECO:0000313" key="1">
    <source>
        <dbReference type="EMBL" id="CAI4019663.1"/>
    </source>
</evidence>